<name>A0A8K1ZWE7_9CYAN</name>
<sequence>MAIYRASAQNRQQRYQNRLRHRQQLGLKVAHQASDLLKRDFNAQRVVLFGSMRSPNQVHERSDVDLAVWGLNPRDYFRAVGQLQGLHPEIAVDLVEVETAPSRLGEAIAATGIDL</sequence>
<dbReference type="InterPro" id="IPR043519">
    <property type="entry name" value="NT_sf"/>
</dbReference>
<dbReference type="AlphaFoldDB" id="A0A8K1ZWE7"/>
<accession>A0A8K1ZWE7</accession>
<protein>
    <submittedName>
        <fullName evidence="2">Nucleotidyltransferase domain-containing protein</fullName>
    </submittedName>
</protein>
<evidence type="ECO:0000259" key="1">
    <source>
        <dbReference type="Pfam" id="PF18765"/>
    </source>
</evidence>
<dbReference type="Gene3D" id="3.30.460.10">
    <property type="entry name" value="Beta Polymerase, domain 2"/>
    <property type="match status" value="1"/>
</dbReference>
<dbReference type="PIRSF" id="PIRSF020217">
    <property type="entry name" value="UCP020217"/>
    <property type="match status" value="1"/>
</dbReference>
<dbReference type="Proteomes" id="UP000607397">
    <property type="component" value="Unassembled WGS sequence"/>
</dbReference>
<dbReference type="EMBL" id="WVIC01000012">
    <property type="protein sequence ID" value="NCJ06389.1"/>
    <property type="molecule type" value="Genomic_DNA"/>
</dbReference>
<evidence type="ECO:0000313" key="2">
    <source>
        <dbReference type="EMBL" id="NCJ06389.1"/>
    </source>
</evidence>
<keyword evidence="3" id="KW-1185">Reference proteome</keyword>
<reference evidence="2" key="1">
    <citation type="submission" date="2019-12" db="EMBL/GenBank/DDBJ databases">
        <title>High-Quality draft genome sequences of three cyanobacteria isolated from the limestone walls of the Old Cathedral of Coimbra.</title>
        <authorList>
            <person name="Tiago I."/>
            <person name="Soares F."/>
            <person name="Portugal A."/>
        </authorList>
    </citation>
    <scope>NUCLEOTIDE SEQUENCE [LARGE SCALE GENOMIC DNA]</scope>
    <source>
        <strain evidence="2">C</strain>
    </source>
</reference>
<feature type="domain" description="Polymerase beta nucleotidyltransferase" evidence="1">
    <location>
        <begin position="34"/>
        <end position="113"/>
    </location>
</feature>
<dbReference type="SUPFAM" id="SSF81301">
    <property type="entry name" value="Nucleotidyltransferase"/>
    <property type="match status" value="1"/>
</dbReference>
<evidence type="ECO:0000313" key="3">
    <source>
        <dbReference type="Proteomes" id="UP000607397"/>
    </source>
</evidence>
<gene>
    <name evidence="2" type="ORF">GS597_07665</name>
</gene>
<organism evidence="2 3">
    <name type="scientific">Petrachloros mirabilis ULC683</name>
    <dbReference type="NCBI Taxonomy" id="2781853"/>
    <lineage>
        <taxon>Bacteria</taxon>
        <taxon>Bacillati</taxon>
        <taxon>Cyanobacteriota</taxon>
        <taxon>Cyanophyceae</taxon>
        <taxon>Synechococcales</taxon>
        <taxon>Petrachlorosaceae</taxon>
        <taxon>Petrachloros</taxon>
        <taxon>Petrachloros mirabilis</taxon>
    </lineage>
</organism>
<dbReference type="InterPro" id="IPR024700">
    <property type="entry name" value="UCP020217"/>
</dbReference>
<proteinExistence type="predicted"/>
<dbReference type="CDD" id="cd05403">
    <property type="entry name" value="NT_KNTase_like"/>
    <property type="match status" value="1"/>
</dbReference>
<dbReference type="InterPro" id="IPR041633">
    <property type="entry name" value="Polbeta"/>
</dbReference>
<comment type="caution">
    <text evidence="2">The sequence shown here is derived from an EMBL/GenBank/DDBJ whole genome shotgun (WGS) entry which is preliminary data.</text>
</comment>
<dbReference type="Pfam" id="PF18765">
    <property type="entry name" value="Polbeta"/>
    <property type="match status" value="1"/>
</dbReference>